<dbReference type="EMBL" id="ML994612">
    <property type="protein sequence ID" value="KAF2194074.1"/>
    <property type="molecule type" value="Genomic_DNA"/>
</dbReference>
<feature type="transmembrane region" description="Helical" evidence="5">
    <location>
        <begin position="425"/>
        <end position="445"/>
    </location>
</feature>
<feature type="transmembrane region" description="Helical" evidence="5">
    <location>
        <begin position="244"/>
        <end position="265"/>
    </location>
</feature>
<keyword evidence="4 5" id="KW-0472">Membrane</keyword>
<evidence type="ECO:0000256" key="1">
    <source>
        <dbReference type="ARBA" id="ARBA00004141"/>
    </source>
</evidence>
<evidence type="ECO:0000256" key="3">
    <source>
        <dbReference type="ARBA" id="ARBA00022989"/>
    </source>
</evidence>
<organism evidence="6 7">
    <name type="scientific">Zopfia rhizophila CBS 207.26</name>
    <dbReference type="NCBI Taxonomy" id="1314779"/>
    <lineage>
        <taxon>Eukaryota</taxon>
        <taxon>Fungi</taxon>
        <taxon>Dikarya</taxon>
        <taxon>Ascomycota</taxon>
        <taxon>Pezizomycotina</taxon>
        <taxon>Dothideomycetes</taxon>
        <taxon>Dothideomycetes incertae sedis</taxon>
        <taxon>Zopfiaceae</taxon>
        <taxon>Zopfia</taxon>
    </lineage>
</organism>
<dbReference type="SUPFAM" id="SSF103473">
    <property type="entry name" value="MFS general substrate transporter"/>
    <property type="match status" value="1"/>
</dbReference>
<feature type="transmembrane region" description="Helical" evidence="5">
    <location>
        <begin position="272"/>
        <end position="297"/>
    </location>
</feature>
<name>A0A6A6ER79_9PEZI</name>
<keyword evidence="3 5" id="KW-1133">Transmembrane helix</keyword>
<evidence type="ECO:0000256" key="2">
    <source>
        <dbReference type="ARBA" id="ARBA00022692"/>
    </source>
</evidence>
<proteinExistence type="predicted"/>
<evidence type="ECO:0000313" key="6">
    <source>
        <dbReference type="EMBL" id="KAF2194074.1"/>
    </source>
</evidence>
<dbReference type="PANTHER" id="PTHR23502">
    <property type="entry name" value="MAJOR FACILITATOR SUPERFAMILY"/>
    <property type="match status" value="1"/>
</dbReference>
<dbReference type="InterPro" id="IPR036259">
    <property type="entry name" value="MFS_trans_sf"/>
</dbReference>
<evidence type="ECO:0000256" key="5">
    <source>
        <dbReference type="SAM" id="Phobius"/>
    </source>
</evidence>
<sequence length="621" mass="69731">MYVGLHVQHLLTRTVVVESYVTPNKTLTAYLRTRRFSNFLLQVPIAPASAVVFVFLQFPRREALPNPMTEAKDEINHVDTSTREHIHEQEIGHETDVVLLDAGAAHLEKGQYGNLKLAKDGHTVLIPQPSTDPNDPLNWSWMRKHLMLMMVSTTAFLGDYGSGAGIPLIVLQGKEWGLSPAKVNEAGNLNVLMLGIGGLFWIVVSSWWGRAPVMFWSTLSGTLFTLACAVTDSFPVFYGFRAMMGLTLTAYQVVGLACVKDMFFFHEHARKIGIWVAIFILSPYLGPFFANFIIAGTGEWRPVMWLVFAMGCADLVLILLICDETYYERSIPIDQQPPRPQTQVARLSRVLGVWQIQHHKGYFKTGWHCCNRLLATFFKPILIPAMVYYAMSFMWAVGINITSTILLETPIEAGGYGFGPKAVGYLYFTPLVAVSLGEAFGHFFNDFIANRYVRKHEGIFKPEARLVTNYVAAAFMIPGLIIVGQTLEKHLSYAGIIMGWGMYVFGVMLATVAITAYALDSYGTASSEVSGLLNFARGEFRIPWVLRYDYVDMFVSHRWFCGRVLPTALGFKGWLRPLFRYPSYHSSCCDGYHCASSGLWWEDEGERRTGGLKKMLCLSVQ</sequence>
<dbReference type="Pfam" id="PF07690">
    <property type="entry name" value="MFS_1"/>
    <property type="match status" value="1"/>
</dbReference>
<feature type="transmembrane region" description="Helical" evidence="5">
    <location>
        <begin position="189"/>
        <end position="208"/>
    </location>
</feature>
<dbReference type="GO" id="GO:0022857">
    <property type="term" value="F:transmembrane transporter activity"/>
    <property type="evidence" value="ECO:0007669"/>
    <property type="project" value="InterPro"/>
</dbReference>
<dbReference type="PANTHER" id="PTHR23502:SF22">
    <property type="entry name" value="MAJOR FACILITATOR SUPERFAMILY (MFS) PROFILE DOMAIN-CONTAINING PROTEIN"/>
    <property type="match status" value="1"/>
</dbReference>
<feature type="transmembrane region" description="Helical" evidence="5">
    <location>
        <begin position="493"/>
        <end position="519"/>
    </location>
</feature>
<comment type="subcellular location">
    <subcellularLocation>
        <location evidence="1">Membrane</location>
        <topology evidence="1">Multi-pass membrane protein</topology>
    </subcellularLocation>
</comment>
<feature type="transmembrane region" description="Helical" evidence="5">
    <location>
        <begin position="381"/>
        <end position="405"/>
    </location>
</feature>
<feature type="transmembrane region" description="Helical" evidence="5">
    <location>
        <begin position="303"/>
        <end position="322"/>
    </location>
</feature>
<feature type="transmembrane region" description="Helical" evidence="5">
    <location>
        <begin position="466"/>
        <end position="487"/>
    </location>
</feature>
<protein>
    <submittedName>
        <fullName evidence="6">MFS general substrate transporter</fullName>
    </submittedName>
</protein>
<dbReference type="InterPro" id="IPR011701">
    <property type="entry name" value="MFS"/>
</dbReference>
<dbReference type="OrthoDB" id="2533084at2759"/>
<dbReference type="Proteomes" id="UP000800200">
    <property type="component" value="Unassembled WGS sequence"/>
</dbReference>
<reference evidence="6" key="1">
    <citation type="journal article" date="2020" name="Stud. Mycol.">
        <title>101 Dothideomycetes genomes: a test case for predicting lifestyles and emergence of pathogens.</title>
        <authorList>
            <person name="Haridas S."/>
            <person name="Albert R."/>
            <person name="Binder M."/>
            <person name="Bloem J."/>
            <person name="Labutti K."/>
            <person name="Salamov A."/>
            <person name="Andreopoulos B."/>
            <person name="Baker S."/>
            <person name="Barry K."/>
            <person name="Bills G."/>
            <person name="Bluhm B."/>
            <person name="Cannon C."/>
            <person name="Castanera R."/>
            <person name="Culley D."/>
            <person name="Daum C."/>
            <person name="Ezra D."/>
            <person name="Gonzalez J."/>
            <person name="Henrissat B."/>
            <person name="Kuo A."/>
            <person name="Liang C."/>
            <person name="Lipzen A."/>
            <person name="Lutzoni F."/>
            <person name="Magnuson J."/>
            <person name="Mondo S."/>
            <person name="Nolan M."/>
            <person name="Ohm R."/>
            <person name="Pangilinan J."/>
            <person name="Park H.-J."/>
            <person name="Ramirez L."/>
            <person name="Alfaro M."/>
            <person name="Sun H."/>
            <person name="Tritt A."/>
            <person name="Yoshinaga Y."/>
            <person name="Zwiers L.-H."/>
            <person name="Turgeon B."/>
            <person name="Goodwin S."/>
            <person name="Spatafora J."/>
            <person name="Crous P."/>
            <person name="Grigoriev I."/>
        </authorList>
    </citation>
    <scope>NUCLEOTIDE SEQUENCE</scope>
    <source>
        <strain evidence="6">CBS 207.26</strain>
    </source>
</reference>
<keyword evidence="2 5" id="KW-0812">Transmembrane</keyword>
<dbReference type="Gene3D" id="1.20.1250.20">
    <property type="entry name" value="MFS general substrate transporter like domains"/>
    <property type="match status" value="1"/>
</dbReference>
<keyword evidence="7" id="KW-1185">Reference proteome</keyword>
<gene>
    <name evidence="6" type="ORF">K469DRAFT_709571</name>
</gene>
<dbReference type="AlphaFoldDB" id="A0A6A6ER79"/>
<dbReference type="GO" id="GO:0005886">
    <property type="term" value="C:plasma membrane"/>
    <property type="evidence" value="ECO:0007669"/>
    <property type="project" value="TreeGrafter"/>
</dbReference>
<feature type="transmembrane region" description="Helical" evidence="5">
    <location>
        <begin position="39"/>
        <end position="58"/>
    </location>
</feature>
<accession>A0A6A6ER79</accession>
<feature type="transmembrane region" description="Helical" evidence="5">
    <location>
        <begin position="146"/>
        <end position="169"/>
    </location>
</feature>
<evidence type="ECO:0000313" key="7">
    <source>
        <dbReference type="Proteomes" id="UP000800200"/>
    </source>
</evidence>
<evidence type="ECO:0000256" key="4">
    <source>
        <dbReference type="ARBA" id="ARBA00023136"/>
    </source>
</evidence>